<feature type="non-terminal residue" evidence="2">
    <location>
        <position position="1"/>
    </location>
</feature>
<accession>A0A819T9Z5</accession>
<evidence type="ECO:0000313" key="2">
    <source>
        <dbReference type="EMBL" id="CAF4062607.1"/>
    </source>
</evidence>
<dbReference type="EMBL" id="CAJOAZ010004508">
    <property type="protein sequence ID" value="CAF4062607.1"/>
    <property type="molecule type" value="Genomic_DNA"/>
</dbReference>
<sequence length="349" mass="41090">INRLSTMLYFIIIYFSSSIVLLISGNENKTINQLSVNIDYTDNNTWILYYNLTTNYSYYLTFRLFEHEQIKYGLFPATYRYQQNSIQIFQQFNSSNKLFYLFIICFHFIHYVNDIDIQCKDIFKSNNNSNESDIEYLPTYKPMFVPLMYALSILMILPVIIQHRRHKRAQINARRKQIRRLSITLSQDNPNLLAEIVENESRSFKKIPIEIELVSLPSTKTMLDDIDDNDNVTFTLKKLRPFTEKYIDDYDEDDINESEEPSINADDCIAHLLDNTPWNSYLIDQSPMISSGKRQTSDVFKAQHSPIMTTFPNHSHDDDDNDQLPILKPHAHHTIDLFRSNPTYTESDV</sequence>
<comment type="caution">
    <text evidence="2">The sequence shown here is derived from an EMBL/GenBank/DDBJ whole genome shotgun (WGS) entry which is preliminary data.</text>
</comment>
<feature type="transmembrane region" description="Helical" evidence="1">
    <location>
        <begin position="143"/>
        <end position="161"/>
    </location>
</feature>
<protein>
    <submittedName>
        <fullName evidence="2">Uncharacterized protein</fullName>
    </submittedName>
</protein>
<feature type="transmembrane region" description="Helical" evidence="1">
    <location>
        <begin position="98"/>
        <end position="113"/>
    </location>
</feature>
<keyword evidence="1" id="KW-0472">Membrane</keyword>
<feature type="transmembrane region" description="Helical" evidence="1">
    <location>
        <begin position="6"/>
        <end position="25"/>
    </location>
</feature>
<dbReference type="Proteomes" id="UP000663844">
    <property type="component" value="Unassembled WGS sequence"/>
</dbReference>
<proteinExistence type="predicted"/>
<keyword evidence="1" id="KW-0812">Transmembrane</keyword>
<evidence type="ECO:0000313" key="3">
    <source>
        <dbReference type="Proteomes" id="UP000663844"/>
    </source>
</evidence>
<evidence type="ECO:0000256" key="1">
    <source>
        <dbReference type="SAM" id="Phobius"/>
    </source>
</evidence>
<keyword evidence="1" id="KW-1133">Transmembrane helix</keyword>
<gene>
    <name evidence="2" type="ORF">OXD698_LOCUS33225</name>
</gene>
<dbReference type="AlphaFoldDB" id="A0A819T9Z5"/>
<reference evidence="2" key="1">
    <citation type="submission" date="2021-02" db="EMBL/GenBank/DDBJ databases">
        <authorList>
            <person name="Nowell W R."/>
        </authorList>
    </citation>
    <scope>NUCLEOTIDE SEQUENCE</scope>
</reference>
<name>A0A819T9Z5_9BILA</name>
<organism evidence="2 3">
    <name type="scientific">Adineta steineri</name>
    <dbReference type="NCBI Taxonomy" id="433720"/>
    <lineage>
        <taxon>Eukaryota</taxon>
        <taxon>Metazoa</taxon>
        <taxon>Spiralia</taxon>
        <taxon>Gnathifera</taxon>
        <taxon>Rotifera</taxon>
        <taxon>Eurotatoria</taxon>
        <taxon>Bdelloidea</taxon>
        <taxon>Adinetida</taxon>
        <taxon>Adinetidae</taxon>
        <taxon>Adineta</taxon>
    </lineage>
</organism>